<keyword evidence="1" id="KW-0812">Transmembrane</keyword>
<evidence type="ECO:0000313" key="2">
    <source>
        <dbReference type="EMBL" id="RGS65372.1"/>
    </source>
</evidence>
<keyword evidence="1" id="KW-0472">Membrane</keyword>
<accession>A0A412KAE5</accession>
<feature type="transmembrane region" description="Helical" evidence="1">
    <location>
        <begin position="122"/>
        <end position="144"/>
    </location>
</feature>
<dbReference type="AlphaFoldDB" id="A0A412KAE5"/>
<evidence type="ECO:0000256" key="1">
    <source>
        <dbReference type="SAM" id="Phobius"/>
    </source>
</evidence>
<comment type="caution">
    <text evidence="2">The sequence shown here is derived from an EMBL/GenBank/DDBJ whole genome shotgun (WGS) entry which is preliminary data.</text>
</comment>
<protein>
    <submittedName>
        <fullName evidence="2">ABC transporter permease</fullName>
    </submittedName>
</protein>
<keyword evidence="1" id="KW-1133">Transmembrane helix</keyword>
<sequence length="237" mass="26566">KKYNEIKLPVEYESYSSWDTMIMYVETYSIILAIIVGFICAGIFADDFQTKADAVFFSTKYGRTKAVKTKILAGIATTVMIYCMGIILLSVICFGIMGTSGMNTPYQMYQAYSIYIMSYGQYYLLTVVCGFIASMLAAVVSMLVAAKMHTISVAVCIPFFLYCLLPFIGRALSGYTTLFNLIPTILTNVQASVKVPLIYQIGNCVFRQIPLVMVMYTVMAIALLPFIYKSFRRYGNK</sequence>
<name>A0A412KAE5_9FIRM</name>
<feature type="transmembrane region" description="Helical" evidence="1">
    <location>
        <begin position="71"/>
        <end position="97"/>
    </location>
</feature>
<reference evidence="2 3" key="1">
    <citation type="submission" date="2018-08" db="EMBL/GenBank/DDBJ databases">
        <title>A genome reference for cultivated species of the human gut microbiota.</title>
        <authorList>
            <person name="Zou Y."/>
            <person name="Xue W."/>
            <person name="Luo G."/>
        </authorList>
    </citation>
    <scope>NUCLEOTIDE SEQUENCE [LARGE SCALE GENOMIC DNA]</scope>
    <source>
        <strain evidence="2 3">AF21-25</strain>
    </source>
</reference>
<evidence type="ECO:0000313" key="3">
    <source>
        <dbReference type="Proteomes" id="UP000285981"/>
    </source>
</evidence>
<feature type="transmembrane region" description="Helical" evidence="1">
    <location>
        <begin position="21"/>
        <end position="44"/>
    </location>
</feature>
<organism evidence="2 3">
    <name type="scientific">Dorea formicigenerans</name>
    <dbReference type="NCBI Taxonomy" id="39486"/>
    <lineage>
        <taxon>Bacteria</taxon>
        <taxon>Bacillati</taxon>
        <taxon>Bacillota</taxon>
        <taxon>Clostridia</taxon>
        <taxon>Lachnospirales</taxon>
        <taxon>Lachnospiraceae</taxon>
        <taxon>Dorea</taxon>
    </lineage>
</organism>
<dbReference type="EMBL" id="QRVU01000159">
    <property type="protein sequence ID" value="RGS65372.1"/>
    <property type="molecule type" value="Genomic_DNA"/>
</dbReference>
<feature type="non-terminal residue" evidence="2">
    <location>
        <position position="1"/>
    </location>
</feature>
<dbReference type="Proteomes" id="UP000285981">
    <property type="component" value="Unassembled WGS sequence"/>
</dbReference>
<proteinExistence type="predicted"/>
<feature type="transmembrane region" description="Helical" evidence="1">
    <location>
        <begin position="151"/>
        <end position="169"/>
    </location>
</feature>
<feature type="transmembrane region" description="Helical" evidence="1">
    <location>
        <begin position="209"/>
        <end position="228"/>
    </location>
</feature>
<gene>
    <name evidence="2" type="ORF">DWX78_15585</name>
</gene>